<accession>S3V4J3</accession>
<sequence length="66" mass="7337">MKIHFLSSKLAKPAQRALQNVGVKTLEQLAKFREDEILQLHGIGENAVLVIEPTLKENGLSLKDTI</sequence>
<name>S3V4J3_9LEPT</name>
<comment type="caution">
    <text evidence="1">The sequence shown here is derived from an EMBL/GenBank/DDBJ whole genome shotgun (WGS) entry which is preliminary data.</text>
</comment>
<dbReference type="EMBL" id="AKWZ02000003">
    <property type="protein sequence ID" value="EPG75509.1"/>
    <property type="molecule type" value="Genomic_DNA"/>
</dbReference>
<evidence type="ECO:0000313" key="1">
    <source>
        <dbReference type="EMBL" id="EPG75509.1"/>
    </source>
</evidence>
<proteinExistence type="predicted"/>
<evidence type="ECO:0008006" key="3">
    <source>
        <dbReference type="Google" id="ProtNLM"/>
    </source>
</evidence>
<dbReference type="Gene3D" id="1.10.150.20">
    <property type="entry name" value="5' to 3' exonuclease, C-terminal subdomain"/>
    <property type="match status" value="1"/>
</dbReference>
<evidence type="ECO:0000313" key="2">
    <source>
        <dbReference type="Proteomes" id="UP000014540"/>
    </source>
</evidence>
<gene>
    <name evidence="1" type="ORF">LEP1GSC058_1946</name>
</gene>
<dbReference type="SUPFAM" id="SSF47789">
    <property type="entry name" value="C-terminal domain of RNA polymerase alpha subunit"/>
    <property type="match status" value="1"/>
</dbReference>
<dbReference type="STRING" id="1193011.LEP1GSC058_1946"/>
<organism evidence="1 2">
    <name type="scientific">Leptospira fainei serovar Hurstbridge str. BUT 6</name>
    <dbReference type="NCBI Taxonomy" id="1193011"/>
    <lineage>
        <taxon>Bacteria</taxon>
        <taxon>Pseudomonadati</taxon>
        <taxon>Spirochaetota</taxon>
        <taxon>Spirochaetia</taxon>
        <taxon>Leptospirales</taxon>
        <taxon>Leptospiraceae</taxon>
        <taxon>Leptospira</taxon>
    </lineage>
</organism>
<dbReference type="RefSeq" id="WP_016548594.1">
    <property type="nucleotide sequence ID" value="NZ_AKWZ02000003.1"/>
</dbReference>
<dbReference type="AlphaFoldDB" id="S3V4J3"/>
<dbReference type="OrthoDB" id="7950977at2"/>
<dbReference type="Proteomes" id="UP000014540">
    <property type="component" value="Unassembled WGS sequence"/>
</dbReference>
<protein>
    <recommendedName>
        <fullName evidence="3">RNA polymerase alpha subunit C-terminal domain-containing protein</fullName>
    </recommendedName>
</protein>
<reference evidence="1" key="1">
    <citation type="submission" date="2013-04" db="EMBL/GenBank/DDBJ databases">
        <authorList>
            <person name="Harkins D.M."/>
            <person name="Durkin A.S."/>
            <person name="Selengut J.D."/>
            <person name="Sanka R."/>
            <person name="DePew J."/>
            <person name="Purushe J."/>
            <person name="Ahmed A."/>
            <person name="van der Linden H."/>
            <person name="Goris M.G.A."/>
            <person name="Hartskeerl R.A."/>
            <person name="Vinetz J.M."/>
            <person name="Sutton G.G."/>
            <person name="Nelson W.C."/>
            <person name="Fouts D.E."/>
        </authorList>
    </citation>
    <scope>NUCLEOTIDE SEQUENCE [LARGE SCALE GENOMIC DNA]</scope>
    <source>
        <strain evidence="1">BUT 6</strain>
    </source>
</reference>
<keyword evidence="2" id="KW-1185">Reference proteome</keyword>